<protein>
    <submittedName>
        <fullName evidence="4">Unannotated protein</fullName>
    </submittedName>
</protein>
<evidence type="ECO:0000313" key="3">
    <source>
        <dbReference type="EMBL" id="CAB4590945.1"/>
    </source>
</evidence>
<dbReference type="EMBL" id="CAEZXH010000024">
    <property type="protein sequence ID" value="CAB4681054.1"/>
    <property type="molecule type" value="Genomic_DNA"/>
</dbReference>
<organism evidence="4">
    <name type="scientific">freshwater metagenome</name>
    <dbReference type="NCBI Taxonomy" id="449393"/>
    <lineage>
        <taxon>unclassified sequences</taxon>
        <taxon>metagenomes</taxon>
        <taxon>ecological metagenomes</taxon>
    </lineage>
</organism>
<proteinExistence type="inferred from homology"/>
<dbReference type="InterPro" id="IPR050490">
    <property type="entry name" value="Bact_solute-bd_prot1"/>
</dbReference>
<accession>A0A6J6N7Y4</accession>
<dbReference type="EMBL" id="CAFBLI010000074">
    <property type="protein sequence ID" value="CAB4871316.1"/>
    <property type="molecule type" value="Genomic_DNA"/>
</dbReference>
<comment type="similarity">
    <text evidence="1">Belongs to the bacterial solute-binding protein 1 family.</text>
</comment>
<evidence type="ECO:0000313" key="4">
    <source>
        <dbReference type="EMBL" id="CAB4681054.1"/>
    </source>
</evidence>
<dbReference type="EMBL" id="CAEZUJ010000004">
    <property type="protein sequence ID" value="CAB4590945.1"/>
    <property type="molecule type" value="Genomic_DNA"/>
</dbReference>
<evidence type="ECO:0000256" key="2">
    <source>
        <dbReference type="ARBA" id="ARBA00022448"/>
    </source>
</evidence>
<dbReference type="InterPro" id="IPR006059">
    <property type="entry name" value="SBP"/>
</dbReference>
<dbReference type="AlphaFoldDB" id="A0A6J6N7Y4"/>
<sequence>MKKTSKGAVLSTLVALTMIGSTVVAPASYSATKPAWPSQTAKLKGVTLTMWCAAASLAIPKSVISSFERATGAKIKVVTIPDPYESPVLAKIATGDKPDVAFWAPTVSGLTSINAKANLLPLNDAPWISSVDPALRDVFGLLGKTRYAALIGTPNLVGMFYNKEAFAKAGITTLPKNFTEMTAAGVKLKAAGITPFYDAAKDAWPTQFMVQSLLGDAAKSGWYQKLNSREAKFTDPTFINAVTTYKSLIDQGLYNSDIKSGTFAAQTTALLKGDVAMVNQGSFLGPALLAEAGNDAAILDAKIGYFGISPTSNLTLSLPGQTDAIVAFKTGNAKREAATKQFLAYWMGKGYAAFLDDRSYISLQPKVASPSTVPKLFIQVASGLKNSVGAIQSQALATPDIHVYLSNMINGTMTVQEVAQAMQTQFEQLAKAQGAKGF</sequence>
<reference evidence="4" key="1">
    <citation type="submission" date="2020-05" db="EMBL/GenBank/DDBJ databases">
        <authorList>
            <person name="Chiriac C."/>
            <person name="Salcher M."/>
            <person name="Ghai R."/>
            <person name="Kavagutti S V."/>
        </authorList>
    </citation>
    <scope>NUCLEOTIDE SEQUENCE</scope>
</reference>
<dbReference type="SUPFAM" id="SSF53850">
    <property type="entry name" value="Periplasmic binding protein-like II"/>
    <property type="match status" value="1"/>
</dbReference>
<dbReference type="EMBL" id="CAEZZS010000056">
    <property type="protein sequence ID" value="CAB4781839.1"/>
    <property type="molecule type" value="Genomic_DNA"/>
</dbReference>
<dbReference type="Gene3D" id="3.40.190.10">
    <property type="entry name" value="Periplasmic binding protein-like II"/>
    <property type="match status" value="2"/>
</dbReference>
<evidence type="ECO:0000313" key="6">
    <source>
        <dbReference type="EMBL" id="CAB4871316.1"/>
    </source>
</evidence>
<dbReference type="PANTHER" id="PTHR43649">
    <property type="entry name" value="ARABINOSE-BINDING PROTEIN-RELATED"/>
    <property type="match status" value="1"/>
</dbReference>
<dbReference type="Pfam" id="PF01547">
    <property type="entry name" value="SBP_bac_1"/>
    <property type="match status" value="1"/>
</dbReference>
<dbReference type="PANTHER" id="PTHR43649:SF29">
    <property type="entry name" value="OSMOPROTECTIVE COMPOUNDS-BINDING PROTEIN GGTB"/>
    <property type="match status" value="1"/>
</dbReference>
<keyword evidence="2" id="KW-0813">Transport</keyword>
<evidence type="ECO:0000256" key="1">
    <source>
        <dbReference type="ARBA" id="ARBA00008520"/>
    </source>
</evidence>
<gene>
    <name evidence="3" type="ORF">UFOPK1811_00158</name>
    <name evidence="4" type="ORF">UFOPK2360_00553</name>
    <name evidence="5" type="ORF">UFOPK2922_01098</name>
    <name evidence="6" type="ORF">UFOPK3306_00956</name>
</gene>
<name>A0A6J6N7Y4_9ZZZZ</name>
<evidence type="ECO:0000313" key="5">
    <source>
        <dbReference type="EMBL" id="CAB4781839.1"/>
    </source>
</evidence>